<reference evidence="2" key="1">
    <citation type="submission" date="2021-10" db="EMBL/GenBank/DDBJ databases">
        <authorList>
            <person name="Piombo E."/>
        </authorList>
    </citation>
    <scope>NUCLEOTIDE SEQUENCE</scope>
</reference>
<evidence type="ECO:0000313" key="2">
    <source>
        <dbReference type="EMBL" id="CAG9998218.1"/>
    </source>
</evidence>
<dbReference type="AlphaFoldDB" id="A0A9N9UTE0"/>
<keyword evidence="3" id="KW-1185">Reference proteome</keyword>
<sequence length="106" mass="12106">MEHLPQKNLRSNQQVWPKKSPSGSDGLFPVWTAAKHYGSLQSIEHLFIEASKGFSDVEQQRDCLTDDGNVLVAAYYDFMAEWVYFSTILRIDYLNTIMRTSGADEV</sequence>
<name>A0A9N9UTE0_9HYPO</name>
<evidence type="ECO:0000313" key="3">
    <source>
        <dbReference type="Proteomes" id="UP000754883"/>
    </source>
</evidence>
<protein>
    <submittedName>
        <fullName evidence="2">Uncharacterized protein</fullName>
    </submittedName>
</protein>
<feature type="region of interest" description="Disordered" evidence="1">
    <location>
        <begin position="1"/>
        <end position="23"/>
    </location>
</feature>
<accession>A0A9N9UTE0</accession>
<proteinExistence type="predicted"/>
<dbReference type="Proteomes" id="UP000754883">
    <property type="component" value="Unassembled WGS sequence"/>
</dbReference>
<dbReference type="EMBL" id="CABFNO020001546">
    <property type="protein sequence ID" value="CAG9998218.1"/>
    <property type="molecule type" value="Genomic_DNA"/>
</dbReference>
<evidence type="ECO:0000256" key="1">
    <source>
        <dbReference type="SAM" id="MobiDB-lite"/>
    </source>
</evidence>
<gene>
    <name evidence="2" type="ORF">CBYS24578_00003528</name>
</gene>
<organism evidence="2 3">
    <name type="scientific">Clonostachys byssicola</name>
    <dbReference type="NCBI Taxonomy" id="160290"/>
    <lineage>
        <taxon>Eukaryota</taxon>
        <taxon>Fungi</taxon>
        <taxon>Dikarya</taxon>
        <taxon>Ascomycota</taxon>
        <taxon>Pezizomycotina</taxon>
        <taxon>Sordariomycetes</taxon>
        <taxon>Hypocreomycetidae</taxon>
        <taxon>Hypocreales</taxon>
        <taxon>Bionectriaceae</taxon>
        <taxon>Clonostachys</taxon>
    </lineage>
</organism>
<comment type="caution">
    <text evidence="2">The sequence shown here is derived from an EMBL/GenBank/DDBJ whole genome shotgun (WGS) entry which is preliminary data.</text>
</comment>